<feature type="domain" description="CshA" evidence="8">
    <location>
        <begin position="2555"/>
        <end position="2628"/>
    </location>
</feature>
<dbReference type="SUPFAM" id="SSF63829">
    <property type="entry name" value="Calcium-dependent phosphotriesterase"/>
    <property type="match status" value="1"/>
</dbReference>
<organism evidence="11 12">
    <name type="scientific">Agrococcus jejuensis</name>
    <dbReference type="NCBI Taxonomy" id="399736"/>
    <lineage>
        <taxon>Bacteria</taxon>
        <taxon>Bacillati</taxon>
        <taxon>Actinomycetota</taxon>
        <taxon>Actinomycetes</taxon>
        <taxon>Micrococcales</taxon>
        <taxon>Microbacteriaceae</taxon>
        <taxon>Agrococcus</taxon>
    </lineage>
</organism>
<dbReference type="NCBIfam" id="TIGR04225">
    <property type="entry name" value="CshA_fibril_rpt"/>
    <property type="match status" value="5"/>
</dbReference>
<evidence type="ECO:0000256" key="6">
    <source>
        <dbReference type="SAM" id="Phobius"/>
    </source>
</evidence>
<sequence length="2680" mass="272796">MSHTGVNRTPIGIPQRLKRVLAGAVSSMLVAGGLVAISVAAPIVQAPDANAAPNFLCGPGATPTLYATGNPATNTANPRDIFQINPATGATSVAYAPGIATGTLNQLAISRDGAKIFWTNGATATSNIYEYTPGNTPAGAGVLDTPTPRGTAAAAGNTMGGYDLATDRFVFGAATFTAGAANAPLVVHSYNPTGNGVAANVATINLPSPAGGNGDLAFSPAGTMYVVSGGNTQQTPAGSGGLDEAQLYRVTGGISTTTTTGTTHTATALGGRIEGVRGLNSIAFGADGYLYLFGTDVSVTPNTAALIKVNPSNGDIVSRTTLTGPAAGGLTDLASCASPSTVRGDVELDEPRQGNDQFQVVIGGGGLNPADTSTQGTTTGSGGAVDNTGPVTGPVIVLPGDTVTVTQTTTPGSTTPTTDYAATWQCIDTAYGDALVSSGFGHQASFTMPTKPAIGSNVICTFTNEEAVSSITLDKTAVTTTANAIGDTLSYTFTITNTGNVPASNVTLSDPSLSNVSCTFPVTSGFLNPGQVANCTGSRAAVRADFQGTGPISNTATASATTQQTPAGGQPFTSTDTATITPNRAAPTPQADTSSNNTIGSPVTVNVIGNDGTVVAGSVRLVDGTGALVTTLPVTGGTYTANANGTITFTPNQGFTGNPPAVTYSVEAPNGIAAQTTLTITYAPAAQPDVSNGNPLGQPVVVPVLANDSGTVAPGTLQLFDPAANGGAGGYTSGPVVIPGQGTWTIETRPVGGTPTTVVVFTPNAGYLGNPTPITYQVGSGQPGDAPTSTTVTVRYAPEANPDAQDGYTAGQPATINPLANDRGTFDPNSFAFIPPGSTTPLAPGAALVVEDEGTWTYDPAAGVVTFTPLPTFFGDPTPVGYQIVGAGGSAQSTITLEVLPLARPDENLGNTIGDTVTVQPLANDSGTFDPTNAFAFLTGEGGTSLGTTYSAPGEGTWEYAVVGGVGTVTFTPNAGFLVDPTPIWYRVTDDDGDTAESTITITYVPEAVDDLGDITDFGDVATVDVLDNDTGDFDQSTLAFIPSGSTTPIAPLAPLTVTGEGVWAWVETAPGSGEYVVTFTPDGGFEGDPTPIGYQVTDVTGDTVDALITIPYQVIAVDDTIADQTIGQPVAVPVLANDRGTIDPGSIQLFDPAANGGAGGYVAPGTPVTIPGQGVWTVETRDLGAGPVPVVVFTPFPLYQGDPDPMQYQVTSPNGATDQGLITITVIPVAQPDSVLLAPLTDPGTPVTVPNILGNDAGVLDPESVEVYDVANDVWVGVGGTVTVPGQGTWQIVLVPGTGGAPATVDVIFTAEPGFFGDPTPVQYRAEDGSGDLTAPVLITVTFQPVANPDSDGAFVIGQPATIQPLLNDLGDLVPATFTFIDAAGNPLGTTLTVPGQGVWTYDPATATVTFTPESGYEGDPSFVRYQISDTKGATAQSTIRVDYDSVGADDISDNNPVGTTVTLVNVLADDGGIFDPATFTFNPIPGSTLNPDGSLTVPGEGTWTFVLTPGGDVNVTFTPLPTFQSDPSIVTYTAGPGPGQTGSTTAQLIIDYVQLGTPDAVLLAPLTEPGTPVLVADVLGNDLGAIDPATFALVPPAGVTPGADGSITVPGEGTWTFVIVPGEGDELGTVDVTFTAAPGFQGDPTPIGYTANDVAGDPIDSTIRVTFQPVANPDAQGDFVLNENATIAPLANDLGDFVAASFTFLDADGNPVAGPVTVPGQGVWSFVVDGDVVTVTFDPADGFLGDPDPIGYAITDQKGVTVESTITFDYDPVAASDSVSGIEPGTPATVPNVLGNDSGVFDETTFAFVPAEGLELEADGSYVVPGEGTWSFVITPGEDGAPATVDVIFTPEEGFLSDPTPVDYVVEDLSGTETGATITVDYLQTAAPDQVLLAPLTEPGTPVDVEDVLGNDVGDFDLGTFALIHPETGALFGAGEPMLVDGEGTWTFEIVPGEGDAPDTVTVTFTALPGYEGDPTEIGYQVADIGGDVVDSTILVTFQPVANDDSESGFAIGTNAQVSPLTNDLGEFDVTTFTFVPPAGLELNEDGSLTIPGEGTWSYVIDIAAGTVLVVFDPEDGFEGDPSPVDYEITSESDITVGATITVDYQPLAVDDTVAGLEPGTVATLDDVLANDAGDLDPTTFAFVPGAEGGVLDGGDLVVDGQGTWSFTIDVETGVVTVTFTPEEGFLSDPTPVSYTVEDRSGSETGALLTVDYLQAAADDANLDQPITEPVTVADILANDAGDFLPESVQLFDPATESWLEPGAELVVPGEGVWTIVVNDDGTVDVVFTPEEGYLGDPTPVQYQAADAGGDLAQATITVSYLPVANDDEDLANEYGVPVPVDVLANDVGDFDPATVSLYDPAANGGEGAWLEAGESLVVAGQGTWSIDPATGIVTFTPEAGYGGDPDVVTYRVTDSTGDTVEATITVTYGPTAVDDESLRNAQGMAVTVDVLANDLGQFDPTSVRIVDGEELVTELVVAGEGTWRVDPETGAITFTPASGFTGNPTPIAYQVTDVTGDVDQATVTITYLPQAFDDRSEGNAPGTAVTVDPLANDAGDLDPTTVEIRDPQTGDWGKTVVVPGEGTWTVDPVTGAITFTPERGFTGDPTPITYRVTDVNGESTQATVTIDYRQAPIPGLPDLPRTGAEITLWSLIAGFGLLLAGAAVWLIRRRRQDVTDA</sequence>
<keyword evidence="6" id="KW-0472">Membrane</keyword>
<feature type="domain" description="CshA" evidence="8">
    <location>
        <begin position="2434"/>
        <end position="2528"/>
    </location>
</feature>
<gene>
    <name evidence="11" type="ORF">SAMN04489720_1857</name>
</gene>
<evidence type="ECO:0000256" key="2">
    <source>
        <dbReference type="ARBA" id="ARBA00022525"/>
    </source>
</evidence>
<evidence type="ECO:0000256" key="5">
    <source>
        <dbReference type="SAM" id="MobiDB-lite"/>
    </source>
</evidence>
<keyword evidence="12" id="KW-1185">Reference proteome</keyword>
<accession>A0A1G8E2F8</accession>
<feature type="domain" description="CshA" evidence="8">
    <location>
        <begin position="586"/>
        <end position="680"/>
    </location>
</feature>
<keyword evidence="1" id="KW-0134">Cell wall</keyword>
<evidence type="ECO:0000313" key="12">
    <source>
        <dbReference type="Proteomes" id="UP000198822"/>
    </source>
</evidence>
<dbReference type="NCBIfam" id="TIGR01451">
    <property type="entry name" value="B_ant_repeat"/>
    <property type="match status" value="1"/>
</dbReference>
<dbReference type="RefSeq" id="WP_157674749.1">
    <property type="nucleotide sequence ID" value="NZ_LT629695.1"/>
</dbReference>
<dbReference type="NCBIfam" id="TIGR01167">
    <property type="entry name" value="LPXTG_anchor"/>
    <property type="match status" value="1"/>
</dbReference>
<reference evidence="12" key="1">
    <citation type="submission" date="2016-10" db="EMBL/GenBank/DDBJ databases">
        <authorList>
            <person name="Varghese N."/>
            <person name="Submissions S."/>
        </authorList>
    </citation>
    <scope>NUCLEOTIDE SEQUENCE [LARGE SCALE GENOMIC DNA]</scope>
    <source>
        <strain evidence="12">DSM 22002</strain>
    </source>
</reference>
<keyword evidence="6" id="KW-1133">Transmembrane helix</keyword>
<feature type="domain" description="CshA" evidence="8">
    <location>
        <begin position="2265"/>
        <end position="2321"/>
    </location>
</feature>
<evidence type="ECO:0000259" key="10">
    <source>
        <dbReference type="Pfam" id="PF24346"/>
    </source>
</evidence>
<keyword evidence="6" id="KW-0812">Transmembrane</keyword>
<evidence type="ECO:0000256" key="3">
    <source>
        <dbReference type="ARBA" id="ARBA00022729"/>
    </source>
</evidence>
<dbReference type="InterPro" id="IPR048834">
    <property type="entry name" value="SpaA_pre-album"/>
</dbReference>
<feature type="domain" description="CshA" evidence="8">
    <location>
        <begin position="1374"/>
        <end position="1440"/>
    </location>
</feature>
<dbReference type="Pfam" id="PF19076">
    <property type="entry name" value="CshA_repeat"/>
    <property type="match status" value="7"/>
</dbReference>
<keyword evidence="2" id="KW-0964">Secreted</keyword>
<protein>
    <submittedName>
        <fullName evidence="11">LPXTG-motif cell wall anchor domain-containing protein</fullName>
    </submittedName>
</protein>
<dbReference type="InterPro" id="IPR047589">
    <property type="entry name" value="DUF11_rpt"/>
</dbReference>
<dbReference type="InterPro" id="IPR019931">
    <property type="entry name" value="LPXTG_anchor"/>
</dbReference>
<feature type="transmembrane region" description="Helical" evidence="6">
    <location>
        <begin position="2649"/>
        <end position="2670"/>
    </location>
</feature>
<feature type="transmembrane region" description="Helical" evidence="6">
    <location>
        <begin position="20"/>
        <end position="44"/>
    </location>
</feature>
<evidence type="ECO:0000259" key="9">
    <source>
        <dbReference type="Pfam" id="PF20674"/>
    </source>
</evidence>
<dbReference type="Pfam" id="PF20674">
    <property type="entry name" value="SpaA_3"/>
    <property type="match status" value="1"/>
</dbReference>
<dbReference type="InterPro" id="IPR026395">
    <property type="entry name" value="CshA_fibril"/>
</dbReference>
<feature type="domain" description="Gram-positive cocci surface proteins LPxTG" evidence="7">
    <location>
        <begin position="2640"/>
        <end position="2676"/>
    </location>
</feature>
<dbReference type="Proteomes" id="UP000198822">
    <property type="component" value="Chromosome I"/>
</dbReference>
<feature type="region of interest" description="Disordered" evidence="5">
    <location>
        <begin position="552"/>
        <end position="598"/>
    </location>
</feature>
<evidence type="ECO:0000259" key="8">
    <source>
        <dbReference type="Pfam" id="PF19076"/>
    </source>
</evidence>
<feature type="domain" description="CshA" evidence="8">
    <location>
        <begin position="845"/>
        <end position="891"/>
    </location>
</feature>
<feature type="domain" description="SpaA-like prealbumin fold" evidence="9">
    <location>
        <begin position="354"/>
        <end position="465"/>
    </location>
</feature>
<dbReference type="OrthoDB" id="3795101at2"/>
<dbReference type="Pfam" id="PF24346">
    <property type="entry name" value="DUF7507"/>
    <property type="match status" value="1"/>
</dbReference>
<dbReference type="Pfam" id="PF00746">
    <property type="entry name" value="Gram_pos_anchor"/>
    <property type="match status" value="1"/>
</dbReference>
<keyword evidence="4" id="KW-0572">Peptidoglycan-anchor</keyword>
<evidence type="ECO:0000259" key="7">
    <source>
        <dbReference type="Pfam" id="PF00746"/>
    </source>
</evidence>
<dbReference type="InterPro" id="IPR055354">
    <property type="entry name" value="DUF7507"/>
</dbReference>
<dbReference type="EMBL" id="LT629695">
    <property type="protein sequence ID" value="SDH63910.1"/>
    <property type="molecule type" value="Genomic_DNA"/>
</dbReference>
<dbReference type="Pfam" id="PF17963">
    <property type="entry name" value="Big_9"/>
    <property type="match status" value="2"/>
</dbReference>
<feature type="compositionally biased region" description="Low complexity" evidence="5">
    <location>
        <begin position="555"/>
        <end position="573"/>
    </location>
</feature>
<name>A0A1G8E2F8_9MICO</name>
<keyword evidence="3" id="KW-0732">Signal</keyword>
<dbReference type="STRING" id="399736.SAMN04489720_1857"/>
<feature type="domain" description="DUF7507" evidence="10">
    <location>
        <begin position="470"/>
        <end position="566"/>
    </location>
</feature>
<proteinExistence type="predicted"/>
<evidence type="ECO:0000256" key="1">
    <source>
        <dbReference type="ARBA" id="ARBA00022512"/>
    </source>
</evidence>
<evidence type="ECO:0000256" key="4">
    <source>
        <dbReference type="ARBA" id="ARBA00023088"/>
    </source>
</evidence>
<feature type="domain" description="CshA" evidence="8">
    <location>
        <begin position="1698"/>
        <end position="1769"/>
    </location>
</feature>
<evidence type="ECO:0000313" key="11">
    <source>
        <dbReference type="EMBL" id="SDH63910.1"/>
    </source>
</evidence>